<proteinExistence type="predicted"/>
<evidence type="ECO:0000313" key="1">
    <source>
        <dbReference type="EMBL" id="NME72944.1"/>
    </source>
</evidence>
<sequence length="169" mass="19834">MMRKKIIYLFVLFNLLGCSSTVDIYIKSRYEDDTWGGMRLDKQLNKKSTKESYLNCAYEFISYDTPNVNFDSEKDSVFEIYYTVKNVNLSSIIEPNDVEYVGRDKIIIISKSDTLRINSKAGATMNGKNFRLSHKGKQFLFNCMPRELQYNWNLEDNYDGIYPALFKKE</sequence>
<dbReference type="RefSeq" id="WP_169661096.1">
    <property type="nucleotide sequence ID" value="NZ_JABANE010000253.1"/>
</dbReference>
<gene>
    <name evidence="1" type="ORF">HHU12_33610</name>
</gene>
<dbReference type="EMBL" id="JABANE010000253">
    <property type="protein sequence ID" value="NME72944.1"/>
    <property type="molecule type" value="Genomic_DNA"/>
</dbReference>
<dbReference type="Proteomes" id="UP000576082">
    <property type="component" value="Unassembled WGS sequence"/>
</dbReference>
<evidence type="ECO:0000313" key="2">
    <source>
        <dbReference type="Proteomes" id="UP000576082"/>
    </source>
</evidence>
<accession>A0A7X9XDR7</accession>
<name>A0A7X9XDR7_9BACT</name>
<protein>
    <submittedName>
        <fullName evidence="1">Uncharacterized protein</fullName>
    </submittedName>
</protein>
<keyword evidence="2" id="KW-1185">Reference proteome</keyword>
<dbReference type="AlphaFoldDB" id="A0A7X9XDR7"/>
<comment type="caution">
    <text evidence="1">The sequence shown here is derived from an EMBL/GenBank/DDBJ whole genome shotgun (WGS) entry which is preliminary data.</text>
</comment>
<organism evidence="1 2">
    <name type="scientific">Flammeovirga aprica JL-4</name>
    <dbReference type="NCBI Taxonomy" id="694437"/>
    <lineage>
        <taxon>Bacteria</taxon>
        <taxon>Pseudomonadati</taxon>
        <taxon>Bacteroidota</taxon>
        <taxon>Cytophagia</taxon>
        <taxon>Cytophagales</taxon>
        <taxon>Flammeovirgaceae</taxon>
        <taxon>Flammeovirga</taxon>
    </lineage>
</organism>
<reference evidence="1 2" key="1">
    <citation type="submission" date="2020-04" db="EMBL/GenBank/DDBJ databases">
        <title>Flammeovirga sp. SR4, a novel species isolated from seawater.</title>
        <authorList>
            <person name="Wang X."/>
        </authorList>
    </citation>
    <scope>NUCLEOTIDE SEQUENCE [LARGE SCALE GENOMIC DNA]</scope>
    <source>
        <strain evidence="1 2">ATCC 23126</strain>
    </source>
</reference>